<dbReference type="GeneID" id="93525716"/>
<evidence type="ECO:0000313" key="4">
    <source>
        <dbReference type="Proteomes" id="UP000095591"/>
    </source>
</evidence>
<accession>A0A173RD26</accession>
<keyword evidence="1" id="KW-0732">Signal</keyword>
<evidence type="ECO:0000313" key="3">
    <source>
        <dbReference type="EMBL" id="MDB9138943.1"/>
    </source>
</evidence>
<dbReference type="Proteomes" id="UP000095591">
    <property type="component" value="Unassembled WGS sequence"/>
</dbReference>
<reference evidence="3" key="2">
    <citation type="submission" date="2023-01" db="EMBL/GenBank/DDBJ databases">
        <title>Human gut microbiome strain richness.</title>
        <authorList>
            <person name="Chen-Liaw A."/>
        </authorList>
    </citation>
    <scope>NUCLEOTIDE SEQUENCE</scope>
    <source>
        <strain evidence="3">D35st1_E5_D35t1_190705</strain>
    </source>
</reference>
<dbReference type="InterPro" id="IPR036116">
    <property type="entry name" value="FN3_sf"/>
</dbReference>
<name>A0A173RD26_PARDI</name>
<dbReference type="PROSITE" id="PS51257">
    <property type="entry name" value="PROKAR_LIPOPROTEIN"/>
    <property type="match status" value="1"/>
</dbReference>
<dbReference type="Gene3D" id="2.120.10.80">
    <property type="entry name" value="Kelch-type beta propeller"/>
    <property type="match status" value="1"/>
</dbReference>
<feature type="signal peptide" evidence="1">
    <location>
        <begin position="1"/>
        <end position="18"/>
    </location>
</feature>
<proteinExistence type="predicted"/>
<dbReference type="InterPro" id="IPR015915">
    <property type="entry name" value="Kelch-typ_b-propeller"/>
</dbReference>
<reference evidence="2 4" key="1">
    <citation type="submission" date="2015-09" db="EMBL/GenBank/DDBJ databases">
        <authorList>
            <consortium name="Pathogen Informatics"/>
        </authorList>
    </citation>
    <scope>NUCLEOTIDE SEQUENCE [LARGE SCALE GENOMIC DNA]</scope>
    <source>
        <strain evidence="2 4">2789STDY5608872</strain>
    </source>
</reference>
<dbReference type="Pfam" id="PF24681">
    <property type="entry name" value="Kelch_KLHDC2_KLHL20_DRC7"/>
    <property type="match status" value="1"/>
</dbReference>
<dbReference type="SUPFAM" id="SSF117281">
    <property type="entry name" value="Kelch motif"/>
    <property type="match status" value="1"/>
</dbReference>
<dbReference type="SUPFAM" id="SSF49265">
    <property type="entry name" value="Fibronectin type III"/>
    <property type="match status" value="1"/>
</dbReference>
<sequence length="720" mass="78824">MKHIYSLFSILFAALLMAGCVNDPDIDGGIRNAKKPSVKTDEILKSTASSVTVSGEVLQENGAPVTEAGFCWSTESTFTVIEKNKKAVSKRKVKYEATIEGLTNDLDYYIRAYAINAVDTAYGEILPFKTKDGLGSVKTLFPVNVMSTSVQCGGMITKQGEAEIEERGIYLMLNPEPSASDSTIRIDMEADSFYCTISDLKPETTYYVRAYAKSKYGEYNGAKVETFKTTNGRPVLDDNKFKKIATEFTYAEFSMEIISEGDSPITACGFCFSTDKSPTIENGDTIICGAGIGEFAGKIYDMQQQKGYYVRAYATNALGTTYSAGEGIHTILESELPTVNTKEVSTIKNGTAWVGGEVLAEGASPVTEAGVCWGTSPSPAFGNCEGAVALSSGTQAFTGTIKELRGGTSYYLRAYAKNKNGIAYGEEVRFQTPDIFGAGARFEGAFRIPGSTSFCTLANSTGFLLGGDTGREYTDEFWGYMTSKKEWLPLRSQPEKLSGQACFSIGFGLWTFGGLDNTGKICDSLYVYSTSDNSWSAVQTDQQRPKGMYRAACCRMEDQAFLIGGRRGNELIDEVWTYEPSAFVWSKKSNFPIKQYGGISVVIGDRIYAGLGIINKADPSLEYTTQFWSTDKNAVAWEKEASFPGRMLLCAIAYGNYVYGVDGDGYIWRYDPDSQNWSQKSQLPAANRSVHCMYVLDNYIYIGLGNASNSLISYDPTWDN</sequence>
<dbReference type="EMBL" id="JAQMPX010000072">
    <property type="protein sequence ID" value="MDB9138943.1"/>
    <property type="molecule type" value="Genomic_DNA"/>
</dbReference>
<dbReference type="RefSeq" id="WP_057318744.1">
    <property type="nucleotide sequence ID" value="NZ_BAABYH010000001.1"/>
</dbReference>
<feature type="chain" id="PRO_5044057083" evidence="1">
    <location>
        <begin position="19"/>
        <end position="720"/>
    </location>
</feature>
<organism evidence="2 4">
    <name type="scientific">Parabacteroides distasonis</name>
    <dbReference type="NCBI Taxonomy" id="823"/>
    <lineage>
        <taxon>Bacteria</taxon>
        <taxon>Pseudomonadati</taxon>
        <taxon>Bacteroidota</taxon>
        <taxon>Bacteroidia</taxon>
        <taxon>Bacteroidales</taxon>
        <taxon>Tannerellaceae</taxon>
        <taxon>Parabacteroides</taxon>
    </lineage>
</organism>
<protein>
    <submittedName>
        <fullName evidence="3">Kelch repeat-containing protein</fullName>
    </submittedName>
    <submittedName>
        <fullName evidence="2">N-acetylneuraminic acid mutarotase</fullName>
    </submittedName>
</protein>
<dbReference type="PANTHER" id="PTHR45632">
    <property type="entry name" value="LD33804P"/>
    <property type="match status" value="1"/>
</dbReference>
<dbReference type="Proteomes" id="UP001211522">
    <property type="component" value="Unassembled WGS sequence"/>
</dbReference>
<dbReference type="AlphaFoldDB" id="A0A173RD26"/>
<evidence type="ECO:0000313" key="2">
    <source>
        <dbReference type="EMBL" id="CUM75860.1"/>
    </source>
</evidence>
<gene>
    <name evidence="2" type="ORF">ERS852429_00424</name>
    <name evidence="3" type="ORF">PN612_10520</name>
</gene>
<dbReference type="EMBL" id="CYXP01000001">
    <property type="protein sequence ID" value="CUM75860.1"/>
    <property type="molecule type" value="Genomic_DNA"/>
</dbReference>
<evidence type="ECO:0000256" key="1">
    <source>
        <dbReference type="SAM" id="SignalP"/>
    </source>
</evidence>